<dbReference type="RefSeq" id="WP_357780063.1">
    <property type="nucleotide sequence ID" value="NZ_JBFAKC010000002.1"/>
</dbReference>
<dbReference type="InterPro" id="IPR040097">
    <property type="entry name" value="FAAL/FAAC"/>
</dbReference>
<gene>
    <name evidence="4" type="ORF">AB0I48_03790</name>
</gene>
<dbReference type="EMBL" id="JBFAKC010000002">
    <property type="protein sequence ID" value="MEV0706666.1"/>
    <property type="molecule type" value="Genomic_DNA"/>
</dbReference>
<comment type="caution">
    <text evidence="4">The sequence shown here is derived from an EMBL/GenBank/DDBJ whole genome shotgun (WGS) entry which is preliminary data.</text>
</comment>
<evidence type="ECO:0000256" key="1">
    <source>
        <dbReference type="ARBA" id="ARBA00006432"/>
    </source>
</evidence>
<evidence type="ECO:0000259" key="3">
    <source>
        <dbReference type="Pfam" id="PF00501"/>
    </source>
</evidence>
<dbReference type="GO" id="GO:0016874">
    <property type="term" value="F:ligase activity"/>
    <property type="evidence" value="ECO:0007669"/>
    <property type="project" value="UniProtKB-KW"/>
</dbReference>
<name>A0ABV3FN76_9NOCA</name>
<dbReference type="PANTHER" id="PTHR22754">
    <property type="entry name" value="DISCO-INTERACTING PROTEIN 2 DIP2 -RELATED"/>
    <property type="match status" value="1"/>
</dbReference>
<feature type="domain" description="AMP-dependent synthetase/ligase" evidence="3">
    <location>
        <begin position="12"/>
        <end position="408"/>
    </location>
</feature>
<sequence length="575" mass="60657">MTTADTLAARVARWARTRPDDPAFTELRYRGTECTPVTVSYARLHGAAGRSAQLLRRESAPGDRVAILCGHGLDYVVAFLACLYSGRIAVPLFPVTGSRNTARLDDVLADAKPTVGLVSATDTVTGPALGPAAGRLVRVPSDTATSAALSDASIDPPADIAYLQYTSGSTKTPAGVRITQANLSTAMEQLRDAVPATRHRPIVSWLPFFHDMGLVLALALPLYSGVHGVTLAPLDFVKRPIRWLRACHEYRAGTTGSPNFGLSLAVSGTSEAERAGLDLSALDVLINGAEPVRAEVLSEFTRTFAEYGFRHRAHAPGYGLAEATLSVSIVGQNHEPVTPRFDRAALADGRAQPQAGDAPPESGLTLVGCGAPAGQRVTIVDPLSRVERGDGEIGEIWVSGANVGAGYHGKPEATADVFEATLVGATERWLRTGDLGFRYDGQLYIAGRLKDLIVVDGRNHYPSDIEVTACAAAPEVRAGHITAFGHDDGDREDLVIVAELNTGALPPSTDPVAVARRIRTAVAAVHEVMAGTVLLVEPGRIPKTSSGKIRRGDCRALFGSGRLPGLAVVGRQPPH</sequence>
<reference evidence="4 5" key="1">
    <citation type="submission" date="2024-06" db="EMBL/GenBank/DDBJ databases">
        <title>The Natural Products Discovery Center: Release of the First 8490 Sequenced Strains for Exploring Actinobacteria Biosynthetic Diversity.</title>
        <authorList>
            <person name="Kalkreuter E."/>
            <person name="Kautsar S.A."/>
            <person name="Yang D."/>
            <person name="Bader C.D."/>
            <person name="Teijaro C.N."/>
            <person name="Fluegel L."/>
            <person name="Davis C.M."/>
            <person name="Simpson J.R."/>
            <person name="Lauterbach L."/>
            <person name="Steele A.D."/>
            <person name="Gui C."/>
            <person name="Meng S."/>
            <person name="Li G."/>
            <person name="Viehrig K."/>
            <person name="Ye F."/>
            <person name="Su P."/>
            <person name="Kiefer A.F."/>
            <person name="Nichols A."/>
            <person name="Cepeda A.J."/>
            <person name="Yan W."/>
            <person name="Fan B."/>
            <person name="Jiang Y."/>
            <person name="Adhikari A."/>
            <person name="Zheng C.-J."/>
            <person name="Schuster L."/>
            <person name="Cowan T.M."/>
            <person name="Smanski M.J."/>
            <person name="Chevrette M.G."/>
            <person name="De Carvalho L.P.S."/>
            <person name="Shen B."/>
        </authorList>
    </citation>
    <scope>NUCLEOTIDE SEQUENCE [LARGE SCALE GENOMIC DNA]</scope>
    <source>
        <strain evidence="4 5">NPDC050403</strain>
    </source>
</reference>
<dbReference type="InterPro" id="IPR045851">
    <property type="entry name" value="AMP-bd_C_sf"/>
</dbReference>
<dbReference type="CDD" id="cd05931">
    <property type="entry name" value="FAAL"/>
    <property type="match status" value="1"/>
</dbReference>
<evidence type="ECO:0000313" key="4">
    <source>
        <dbReference type="EMBL" id="MEV0706666.1"/>
    </source>
</evidence>
<comment type="similarity">
    <text evidence="1">Belongs to the ATP-dependent AMP-binding enzyme family.</text>
</comment>
<evidence type="ECO:0000313" key="5">
    <source>
        <dbReference type="Proteomes" id="UP001551695"/>
    </source>
</evidence>
<keyword evidence="2 4" id="KW-0436">Ligase</keyword>
<accession>A0ABV3FN76</accession>
<dbReference type="Pfam" id="PF00501">
    <property type="entry name" value="AMP-binding"/>
    <property type="match status" value="1"/>
</dbReference>
<dbReference type="SUPFAM" id="SSF56801">
    <property type="entry name" value="Acetyl-CoA synthetase-like"/>
    <property type="match status" value="1"/>
</dbReference>
<dbReference type="InterPro" id="IPR000873">
    <property type="entry name" value="AMP-dep_synth/lig_dom"/>
</dbReference>
<organism evidence="4 5">
    <name type="scientific">Nocardia aurea</name>
    <dbReference type="NCBI Taxonomy" id="2144174"/>
    <lineage>
        <taxon>Bacteria</taxon>
        <taxon>Bacillati</taxon>
        <taxon>Actinomycetota</taxon>
        <taxon>Actinomycetes</taxon>
        <taxon>Mycobacteriales</taxon>
        <taxon>Nocardiaceae</taxon>
        <taxon>Nocardia</taxon>
    </lineage>
</organism>
<protein>
    <submittedName>
        <fullName evidence="4">Fatty acyl-AMP ligase</fullName>
    </submittedName>
</protein>
<dbReference type="InterPro" id="IPR042099">
    <property type="entry name" value="ANL_N_sf"/>
</dbReference>
<dbReference type="Gene3D" id="3.30.300.30">
    <property type="match status" value="1"/>
</dbReference>
<proteinExistence type="inferred from homology"/>
<dbReference type="PANTHER" id="PTHR22754:SF32">
    <property type="entry name" value="DISCO-INTERACTING PROTEIN 2"/>
    <property type="match status" value="1"/>
</dbReference>
<dbReference type="Proteomes" id="UP001551695">
    <property type="component" value="Unassembled WGS sequence"/>
</dbReference>
<dbReference type="Gene3D" id="3.40.50.12780">
    <property type="entry name" value="N-terminal domain of ligase-like"/>
    <property type="match status" value="1"/>
</dbReference>
<evidence type="ECO:0000256" key="2">
    <source>
        <dbReference type="ARBA" id="ARBA00022598"/>
    </source>
</evidence>
<keyword evidence="5" id="KW-1185">Reference proteome</keyword>